<dbReference type="Ensembl" id="ENSAPLT00000036324.1">
    <property type="protein sequence ID" value="ENSAPLP00000024163.1"/>
    <property type="gene ID" value="ENSAPLG00000026331.1"/>
</dbReference>
<keyword evidence="2" id="KW-1185">Reference proteome</keyword>
<name>A0A493TEQ5_ANAPP</name>
<sequence>MWQRLAKVLMPLPQELHQVRIFCAAGEGAGDSVCLFSCWLSEYWLAVVGNHEPQFVVMWNRDTWSTYLFTLLETGNQTSKIGVRFSKP</sequence>
<evidence type="ECO:0000313" key="1">
    <source>
        <dbReference type="Ensembl" id="ENSAPLP00000024163.1"/>
    </source>
</evidence>
<protein>
    <submittedName>
        <fullName evidence="1">Uncharacterized protein</fullName>
    </submittedName>
</protein>
<dbReference type="AlphaFoldDB" id="A0A493TEQ5"/>
<reference evidence="1" key="3">
    <citation type="submission" date="2025-09" db="UniProtKB">
        <authorList>
            <consortium name="Ensembl"/>
        </authorList>
    </citation>
    <scope>IDENTIFICATION</scope>
</reference>
<accession>A0A493TEQ5</accession>
<organism evidence="1 2">
    <name type="scientific">Anas platyrhynchos platyrhynchos</name>
    <name type="common">Northern mallard</name>
    <dbReference type="NCBI Taxonomy" id="8840"/>
    <lineage>
        <taxon>Eukaryota</taxon>
        <taxon>Metazoa</taxon>
        <taxon>Chordata</taxon>
        <taxon>Craniata</taxon>
        <taxon>Vertebrata</taxon>
        <taxon>Euteleostomi</taxon>
        <taxon>Archelosauria</taxon>
        <taxon>Archosauria</taxon>
        <taxon>Dinosauria</taxon>
        <taxon>Saurischia</taxon>
        <taxon>Theropoda</taxon>
        <taxon>Coelurosauria</taxon>
        <taxon>Aves</taxon>
        <taxon>Neognathae</taxon>
        <taxon>Galloanserae</taxon>
        <taxon>Anseriformes</taxon>
        <taxon>Anatidae</taxon>
        <taxon>Anatinae</taxon>
        <taxon>Anas</taxon>
    </lineage>
</organism>
<evidence type="ECO:0000313" key="2">
    <source>
        <dbReference type="Proteomes" id="UP000016666"/>
    </source>
</evidence>
<dbReference type="Proteomes" id="UP000016666">
    <property type="component" value="Chromosome Z"/>
</dbReference>
<proteinExistence type="predicted"/>
<reference evidence="1 2" key="1">
    <citation type="submission" date="2017-10" db="EMBL/GenBank/DDBJ databases">
        <title>A new Pekin duck reference genome.</title>
        <authorList>
            <person name="Hou Z.-C."/>
            <person name="Zhou Z.-K."/>
            <person name="Zhu F."/>
            <person name="Hou S.-S."/>
        </authorList>
    </citation>
    <scope>NUCLEOTIDE SEQUENCE [LARGE SCALE GENOMIC DNA]</scope>
</reference>
<reference evidence="1" key="2">
    <citation type="submission" date="2025-08" db="UniProtKB">
        <authorList>
            <consortium name="Ensembl"/>
        </authorList>
    </citation>
    <scope>IDENTIFICATION</scope>
</reference>